<gene>
    <name evidence="1" type="ORF">CEXT_51861</name>
</gene>
<name>A0AAV4Y6K2_CAEEX</name>
<accession>A0AAV4Y6K2</accession>
<evidence type="ECO:0000313" key="1">
    <source>
        <dbReference type="EMBL" id="GIZ02987.1"/>
    </source>
</evidence>
<protein>
    <submittedName>
        <fullName evidence="1">Uncharacterized protein</fullName>
    </submittedName>
</protein>
<dbReference type="AlphaFoldDB" id="A0AAV4Y6K2"/>
<dbReference type="Proteomes" id="UP001054945">
    <property type="component" value="Unassembled WGS sequence"/>
</dbReference>
<reference evidence="1 2" key="1">
    <citation type="submission" date="2021-06" db="EMBL/GenBank/DDBJ databases">
        <title>Caerostris extrusa draft genome.</title>
        <authorList>
            <person name="Kono N."/>
            <person name="Arakawa K."/>
        </authorList>
    </citation>
    <scope>NUCLEOTIDE SEQUENCE [LARGE SCALE GENOMIC DNA]</scope>
</reference>
<dbReference type="EMBL" id="BPLR01018884">
    <property type="protein sequence ID" value="GIZ02987.1"/>
    <property type="molecule type" value="Genomic_DNA"/>
</dbReference>
<sequence>MSEGLIVIGANNSRSLNTLSSITTERIDRGLPPCYFLMTRNRTNLDAHMQTNCGAVYDLLKPYISKFYTITS</sequence>
<evidence type="ECO:0000313" key="2">
    <source>
        <dbReference type="Proteomes" id="UP001054945"/>
    </source>
</evidence>
<proteinExistence type="predicted"/>
<keyword evidence="2" id="KW-1185">Reference proteome</keyword>
<organism evidence="1 2">
    <name type="scientific">Caerostris extrusa</name>
    <name type="common">Bark spider</name>
    <name type="synonym">Caerostris bankana</name>
    <dbReference type="NCBI Taxonomy" id="172846"/>
    <lineage>
        <taxon>Eukaryota</taxon>
        <taxon>Metazoa</taxon>
        <taxon>Ecdysozoa</taxon>
        <taxon>Arthropoda</taxon>
        <taxon>Chelicerata</taxon>
        <taxon>Arachnida</taxon>
        <taxon>Araneae</taxon>
        <taxon>Araneomorphae</taxon>
        <taxon>Entelegynae</taxon>
        <taxon>Araneoidea</taxon>
        <taxon>Araneidae</taxon>
        <taxon>Caerostris</taxon>
    </lineage>
</organism>
<comment type="caution">
    <text evidence="1">The sequence shown here is derived from an EMBL/GenBank/DDBJ whole genome shotgun (WGS) entry which is preliminary data.</text>
</comment>